<feature type="transmembrane region" description="Helical" evidence="2">
    <location>
        <begin position="81"/>
        <end position="105"/>
    </location>
</feature>
<evidence type="ECO:0000256" key="1">
    <source>
        <dbReference type="ARBA" id="ARBA00007430"/>
    </source>
</evidence>
<keyword evidence="2" id="KW-1133">Transmembrane helix</keyword>
<dbReference type="PANTHER" id="PTHR43318">
    <property type="entry name" value="UDP-N-ACETYLGLUCOSAMINE 4,6-DEHYDRATASE"/>
    <property type="match status" value="1"/>
</dbReference>
<evidence type="ECO:0000313" key="5">
    <source>
        <dbReference type="Proteomes" id="UP000008641"/>
    </source>
</evidence>
<sequence length="639" mass="72910">MRIIKQRLKKETPRSLVLLIDLTIVALSYMVTNFIFNSFQDQFDLERMIDRLPLILLVYLIAFFIFKPYRGIIRQTSLKDATSVLWSCLVAGSILLAVGFIVRYFVDSPTIKQFARFSFSVIVFHSFISTLLMVYCRAMYKTFYRWYVLETPNKVRSIIYGAGDSGIITLNALQNDTYRKSLIFAFVDDNKKKQKTTIHGINVLSPDVLTESFIVQHRIDEIILSIQNITNEQIFEITRKLDKLPVKLKIIPPASNWLDGKYTSKQIKKLKIEDLLGRKPINLDNPIIDEEIVGKVVVVTGAAGSIGGELARQIAQKAFKQLILIDVAESALYDIQQGFKTTNSEETHFIIGNIRDYKRMEQIFIRFRPDIVFHAAAYKHVPLMEQYPFESVNTNVRGTKNVADLSVLYGVKKFVMISTDKAVNPTNVMGATKRIAEIYVSCLNKKSATNFIVTRFGNVLGSNGSVIPLFKRQIEKGGPLTVTHEGITRFFMTIPEACQLVLEAAVMGNGGEIYVFDMGKSVKIMDLAKRMIYLSGLKYPDDIDIRITGLRPGEKIYEELLADKENTIKTHHDKIMIAKVRDCDCDEMEFKINKLITFAQNHFTRKDNLELVKLIKSIVPEYISQNSAYEALDKQPYEK</sequence>
<evidence type="ECO:0000313" key="4">
    <source>
        <dbReference type="EMBL" id="ADX67792.1"/>
    </source>
</evidence>
<proteinExistence type="inferred from homology"/>
<dbReference type="KEGG" id="wvi:Weevi_1083"/>
<dbReference type="STRING" id="865938.Weevi_1083"/>
<evidence type="ECO:0000256" key="2">
    <source>
        <dbReference type="SAM" id="Phobius"/>
    </source>
</evidence>
<dbReference type="AlphaFoldDB" id="F0P2A2"/>
<feature type="transmembrane region" description="Helical" evidence="2">
    <location>
        <begin position="48"/>
        <end position="69"/>
    </location>
</feature>
<dbReference type="CDD" id="cd05237">
    <property type="entry name" value="UDP_invert_4-6DH_SDR_e"/>
    <property type="match status" value="1"/>
</dbReference>
<accession>F0P2A2</accession>
<dbReference type="Proteomes" id="UP000008641">
    <property type="component" value="Chromosome"/>
</dbReference>
<organism evidence="4 5">
    <name type="scientific">Weeksella virosa (strain ATCC 43766 / DSM 16922 / JCM 21250 / CCUG 30538 / CDC 9751 / IAM 14551 / NBRC 16016 / NCTC 11634 / CL345/78)</name>
    <dbReference type="NCBI Taxonomy" id="865938"/>
    <lineage>
        <taxon>Bacteria</taxon>
        <taxon>Pseudomonadati</taxon>
        <taxon>Bacteroidota</taxon>
        <taxon>Flavobacteriia</taxon>
        <taxon>Flavobacteriales</taxon>
        <taxon>Weeksellaceae</taxon>
        <taxon>Weeksella</taxon>
    </lineage>
</organism>
<evidence type="ECO:0000259" key="3">
    <source>
        <dbReference type="Pfam" id="PF02719"/>
    </source>
</evidence>
<gene>
    <name evidence="4" type="ordered locus">Weevi_1083</name>
</gene>
<dbReference type="SUPFAM" id="SSF53335">
    <property type="entry name" value="S-adenosyl-L-methionine-dependent methyltransferases"/>
    <property type="match status" value="1"/>
</dbReference>
<dbReference type="Pfam" id="PF13727">
    <property type="entry name" value="CoA_binding_3"/>
    <property type="match status" value="1"/>
</dbReference>
<dbReference type="Pfam" id="PF02719">
    <property type="entry name" value="Polysacc_synt_2"/>
    <property type="match status" value="1"/>
</dbReference>
<keyword evidence="5" id="KW-1185">Reference proteome</keyword>
<dbReference type="OrthoDB" id="9803111at2"/>
<dbReference type="HOGENOM" id="CLU_013560_5_2_10"/>
<keyword evidence="2" id="KW-0812">Transmembrane</keyword>
<dbReference type="EMBL" id="CP002455">
    <property type="protein sequence ID" value="ADX67792.1"/>
    <property type="molecule type" value="Genomic_DNA"/>
</dbReference>
<dbReference type="InterPro" id="IPR051203">
    <property type="entry name" value="Polysaccharide_Synthase-Rel"/>
</dbReference>
<dbReference type="Gene3D" id="3.40.50.720">
    <property type="entry name" value="NAD(P)-binding Rossmann-like Domain"/>
    <property type="match status" value="2"/>
</dbReference>
<protein>
    <submittedName>
        <fullName evidence="4">Polysaccharide biosynthesis protein CapD</fullName>
    </submittedName>
</protein>
<feature type="transmembrane region" description="Helical" evidence="2">
    <location>
        <begin position="117"/>
        <end position="136"/>
    </location>
</feature>
<dbReference type="SUPFAM" id="SSF51735">
    <property type="entry name" value="NAD(P)-binding Rossmann-fold domains"/>
    <property type="match status" value="1"/>
</dbReference>
<dbReference type="InterPro" id="IPR036291">
    <property type="entry name" value="NAD(P)-bd_dom_sf"/>
</dbReference>
<reference evidence="5" key="2">
    <citation type="journal article" date="2011" name="Stand. Genomic Sci.">
        <title>Complete genome sequence of Weeksella virosa type strain (9751T).</title>
        <authorList>
            <person name="Lang E."/>
            <person name="Teshima H."/>
            <person name="Lucas S."/>
            <person name="Lapidus A."/>
            <person name="Hammon N."/>
            <person name="Deshpande S."/>
            <person name="Nolan M."/>
            <person name="Cheng J."/>
            <person name="Pitluck S."/>
            <person name="Liolios K."/>
            <person name="Pagani I."/>
            <person name="Mikhailova N."/>
            <person name="Ivanova N."/>
            <person name="Mavromatis K."/>
            <person name="Pati A."/>
            <person name="Tapia R."/>
            <person name="Han C."/>
            <person name="Goodwin L."/>
            <person name="Chen A."/>
            <person name="Palaniappan K."/>
            <person name="Land M."/>
            <person name="Hauser L."/>
            <person name="Chang Y."/>
            <person name="Jeffries C."/>
            <person name="Brambilla E."/>
            <person name="Kopitz M."/>
            <person name="Rohde M."/>
            <person name="Goker M."/>
            <person name="Tindall B."/>
            <person name="Detter J."/>
            <person name="Woyke T."/>
            <person name="Bristow J."/>
            <person name="Eisen J."/>
            <person name="Markowitz V."/>
            <person name="Hugenholtz P."/>
            <person name="Klenk H."/>
            <person name="Kyrpides N."/>
        </authorList>
    </citation>
    <scope>NUCLEOTIDE SEQUENCE [LARGE SCALE GENOMIC DNA]</scope>
    <source>
        <strain evidence="5">ATCC 43766 / DSM 16922 / JCM 21250 / NBRC 16016 / NCTC 11634 / CL345/78</strain>
    </source>
</reference>
<comment type="similarity">
    <text evidence="1">Belongs to the polysaccharide synthase family.</text>
</comment>
<feature type="domain" description="Polysaccharide biosynthesis protein CapD-like" evidence="3">
    <location>
        <begin position="297"/>
        <end position="579"/>
    </location>
</feature>
<dbReference type="InterPro" id="IPR029063">
    <property type="entry name" value="SAM-dependent_MTases_sf"/>
</dbReference>
<reference evidence="4 5" key="1">
    <citation type="journal article" date="2011" name="Stand. Genomic Sci.">
        <title>Complete genome sequence of Weeksella virosa type strain (9751).</title>
        <authorList>
            <person name="Lang E."/>
            <person name="Teshima H."/>
            <person name="Lucas S."/>
            <person name="Lapidus A."/>
            <person name="Hammon N."/>
            <person name="Deshpande S."/>
            <person name="Nolan M."/>
            <person name="Cheng J.F."/>
            <person name="Pitluck S."/>
            <person name="Liolios K."/>
            <person name="Pagani I."/>
            <person name="Mikhailova N."/>
            <person name="Ivanova N."/>
            <person name="Mavromatis K."/>
            <person name="Pati A."/>
            <person name="Tapia R."/>
            <person name="Han C."/>
            <person name="Goodwin L."/>
            <person name="Chen A."/>
            <person name="Palaniappan K."/>
            <person name="Land M."/>
            <person name="Hauser L."/>
            <person name="Chang Y.J."/>
            <person name="Jeffries C.D."/>
            <person name="Brambilla E.M."/>
            <person name="Kopitz M."/>
            <person name="Rohde M."/>
            <person name="Goker M."/>
            <person name="Tindall B.J."/>
            <person name="Detter J.C."/>
            <person name="Woyke T."/>
            <person name="Bristow J."/>
            <person name="Eisen J.A."/>
            <person name="Markowitz V."/>
            <person name="Hugenholtz P."/>
            <person name="Klenk H.P."/>
            <person name="Kyrpides N.C."/>
        </authorList>
    </citation>
    <scope>NUCLEOTIDE SEQUENCE [LARGE SCALE GENOMIC DNA]</scope>
    <source>
        <strain evidence="5">ATCC 43766 / DSM 16922 / JCM 21250 / NBRC 16016 / NCTC 11634 / CL345/78</strain>
    </source>
</reference>
<name>F0P2A2_WEEVC</name>
<dbReference type="InterPro" id="IPR003869">
    <property type="entry name" value="Polysac_CapD-like"/>
</dbReference>
<keyword evidence="2" id="KW-0472">Membrane</keyword>
<dbReference type="PANTHER" id="PTHR43318:SF1">
    <property type="entry name" value="POLYSACCHARIDE BIOSYNTHESIS PROTEIN EPSC-RELATED"/>
    <property type="match status" value="1"/>
</dbReference>
<feature type="transmembrane region" description="Helical" evidence="2">
    <location>
        <begin position="16"/>
        <end position="36"/>
    </location>
</feature>
<dbReference type="eggNOG" id="COG1086">
    <property type="taxonomic scope" value="Bacteria"/>
</dbReference>
<dbReference type="RefSeq" id="WP_013598182.1">
    <property type="nucleotide sequence ID" value="NC_015144.1"/>
</dbReference>